<accession>A0A383CLG1</accession>
<keyword evidence="2" id="KW-0378">Hydrolase</keyword>
<evidence type="ECO:0000259" key="3">
    <source>
        <dbReference type="Pfam" id="PF07687"/>
    </source>
</evidence>
<protein>
    <recommendedName>
        <fullName evidence="3">Peptidase M20 dimerisation domain-containing protein</fullName>
    </recommendedName>
</protein>
<dbReference type="GO" id="GO:0046872">
    <property type="term" value="F:metal ion binding"/>
    <property type="evidence" value="ECO:0007669"/>
    <property type="project" value="UniProtKB-KW"/>
</dbReference>
<gene>
    <name evidence="4" type="ORF">METZ01_LOCUS485302</name>
</gene>
<dbReference type="GO" id="GO:0008777">
    <property type="term" value="F:acetylornithine deacetylase activity"/>
    <property type="evidence" value="ECO:0007669"/>
    <property type="project" value="TreeGrafter"/>
</dbReference>
<feature type="non-terminal residue" evidence="4">
    <location>
        <position position="1"/>
    </location>
</feature>
<name>A0A383CLG1_9ZZZZ</name>
<dbReference type="Gene3D" id="3.40.630.10">
    <property type="entry name" value="Zn peptidases"/>
    <property type="match status" value="1"/>
</dbReference>
<dbReference type="GO" id="GO:0006526">
    <property type="term" value="P:L-arginine biosynthetic process"/>
    <property type="evidence" value="ECO:0007669"/>
    <property type="project" value="TreeGrafter"/>
</dbReference>
<dbReference type="EMBL" id="UINC01209434">
    <property type="protein sequence ID" value="SVE32448.1"/>
    <property type="molecule type" value="Genomic_DNA"/>
</dbReference>
<dbReference type="InterPro" id="IPR050072">
    <property type="entry name" value="Peptidase_M20A"/>
</dbReference>
<dbReference type="SUPFAM" id="SSF53187">
    <property type="entry name" value="Zn-dependent exopeptidases"/>
    <property type="match status" value="1"/>
</dbReference>
<dbReference type="AlphaFoldDB" id="A0A383CLG1"/>
<organism evidence="4">
    <name type="scientific">marine metagenome</name>
    <dbReference type="NCBI Taxonomy" id="408172"/>
    <lineage>
        <taxon>unclassified sequences</taxon>
        <taxon>metagenomes</taxon>
        <taxon>ecological metagenomes</taxon>
    </lineage>
</organism>
<reference evidence="4" key="1">
    <citation type="submission" date="2018-05" db="EMBL/GenBank/DDBJ databases">
        <authorList>
            <person name="Lanie J.A."/>
            <person name="Ng W.-L."/>
            <person name="Kazmierczak K.M."/>
            <person name="Andrzejewski T.M."/>
            <person name="Davidsen T.M."/>
            <person name="Wayne K.J."/>
            <person name="Tettelin H."/>
            <person name="Glass J.I."/>
            <person name="Rusch D."/>
            <person name="Podicherti R."/>
            <person name="Tsui H.-C.T."/>
            <person name="Winkler M.E."/>
        </authorList>
    </citation>
    <scope>NUCLEOTIDE SEQUENCE</scope>
</reference>
<dbReference type="Gene3D" id="3.30.70.360">
    <property type="match status" value="1"/>
</dbReference>
<feature type="non-terminal residue" evidence="4">
    <location>
        <position position="240"/>
    </location>
</feature>
<dbReference type="SUPFAM" id="SSF55031">
    <property type="entry name" value="Bacterial exopeptidase dimerisation domain"/>
    <property type="match status" value="1"/>
</dbReference>
<dbReference type="PANTHER" id="PTHR43808">
    <property type="entry name" value="ACETYLORNITHINE DEACETYLASE"/>
    <property type="match status" value="1"/>
</dbReference>
<evidence type="ECO:0000256" key="2">
    <source>
        <dbReference type="ARBA" id="ARBA00022801"/>
    </source>
</evidence>
<dbReference type="PANTHER" id="PTHR43808:SF31">
    <property type="entry name" value="N-ACETYL-L-CITRULLINE DEACETYLASE"/>
    <property type="match status" value="1"/>
</dbReference>
<evidence type="ECO:0000256" key="1">
    <source>
        <dbReference type="ARBA" id="ARBA00022723"/>
    </source>
</evidence>
<feature type="domain" description="Peptidase M20 dimerisation" evidence="3">
    <location>
        <begin position="101"/>
        <end position="206"/>
    </location>
</feature>
<keyword evidence="1" id="KW-0479">Metal-binding</keyword>
<dbReference type="InterPro" id="IPR036264">
    <property type="entry name" value="Bact_exopeptidase_dim_dom"/>
</dbReference>
<dbReference type="NCBIfam" id="NF009557">
    <property type="entry name" value="PRK13009.1"/>
    <property type="match status" value="1"/>
</dbReference>
<dbReference type="Pfam" id="PF07687">
    <property type="entry name" value="M20_dimer"/>
    <property type="match status" value="1"/>
</dbReference>
<dbReference type="Pfam" id="PF01546">
    <property type="entry name" value="Peptidase_M20"/>
    <property type="match status" value="1"/>
</dbReference>
<dbReference type="InterPro" id="IPR011650">
    <property type="entry name" value="Peptidase_M20_dimer"/>
</dbReference>
<proteinExistence type="predicted"/>
<evidence type="ECO:0000313" key="4">
    <source>
        <dbReference type="EMBL" id="SVE32448.1"/>
    </source>
</evidence>
<sequence length="240" mass="25570">EEDWAHPPFSGEVIDGMLHGRGAADMKGSLAAMVTACQRFVHAHPDHPGSIALLLTSDEEGPAVDGTVRVIETLNAQQETINWCLVGEPTSSERLGDTVKNGRRGSLGGTLSVKGTQGHVAYPQLADNPIHRLAAIVSELSATRWDSGNEYFPATTFQVSNIQGGAGVTNVIPGEAKAQFNLRFCPDSPASSLKDQIELICRSHADDFEIDWSPLGLPYQTLPGALLSAVEDSVKEITGD</sequence>
<dbReference type="InterPro" id="IPR002933">
    <property type="entry name" value="Peptidase_M20"/>
</dbReference>